<dbReference type="InterPro" id="IPR019197">
    <property type="entry name" value="Biotin-prot_ligase_N"/>
</dbReference>
<reference evidence="2 3" key="1">
    <citation type="journal article" date="2024" name="Nat. Commun.">
        <title>Phylogenomics reveals the evolutionary origins of lichenization in chlorophyte algae.</title>
        <authorList>
            <person name="Puginier C."/>
            <person name="Libourel C."/>
            <person name="Otte J."/>
            <person name="Skaloud P."/>
            <person name="Haon M."/>
            <person name="Grisel S."/>
            <person name="Petersen M."/>
            <person name="Berrin J.G."/>
            <person name="Delaux P.M."/>
            <person name="Dal Grande F."/>
            <person name="Keller J."/>
        </authorList>
    </citation>
    <scope>NUCLEOTIDE SEQUENCE [LARGE SCALE GENOMIC DNA]</scope>
    <source>
        <strain evidence="2 3">SAG 2523</strain>
    </source>
</reference>
<dbReference type="Proteomes" id="UP001485043">
    <property type="component" value="Unassembled WGS sequence"/>
</dbReference>
<dbReference type="SUPFAM" id="SSF52317">
    <property type="entry name" value="Class I glutamine amidotransferase-like"/>
    <property type="match status" value="1"/>
</dbReference>
<name>A0AAW1T8V1_9CHLO</name>
<comment type="caution">
    <text evidence="2">The sequence shown here is derived from an EMBL/GenBank/DDBJ whole genome shotgun (WGS) entry which is preliminary data.</text>
</comment>
<organism evidence="2 3">
    <name type="scientific">Apatococcus fuscideae</name>
    <dbReference type="NCBI Taxonomy" id="2026836"/>
    <lineage>
        <taxon>Eukaryota</taxon>
        <taxon>Viridiplantae</taxon>
        <taxon>Chlorophyta</taxon>
        <taxon>core chlorophytes</taxon>
        <taxon>Trebouxiophyceae</taxon>
        <taxon>Chlorellales</taxon>
        <taxon>Chlorellaceae</taxon>
        <taxon>Apatococcus</taxon>
    </lineage>
</organism>
<dbReference type="InterPro" id="IPR015834">
    <property type="entry name" value="UCP016642"/>
</dbReference>
<evidence type="ECO:0000313" key="3">
    <source>
        <dbReference type="Proteomes" id="UP001485043"/>
    </source>
</evidence>
<dbReference type="AlphaFoldDB" id="A0AAW1T8V1"/>
<dbReference type="CDD" id="cd03144">
    <property type="entry name" value="GATase1_ScBLP_like"/>
    <property type="match status" value="1"/>
</dbReference>
<dbReference type="EMBL" id="JALJOV010000301">
    <property type="protein sequence ID" value="KAK9864931.1"/>
    <property type="molecule type" value="Genomic_DNA"/>
</dbReference>
<protein>
    <recommendedName>
        <fullName evidence="1">Biotin-protein ligase N-terminal domain-containing protein</fullName>
    </recommendedName>
</protein>
<keyword evidence="3" id="KW-1185">Reference proteome</keyword>
<gene>
    <name evidence="2" type="ORF">WJX84_003232</name>
</gene>
<sequence>MSFVFEHDVRPVAYVYAGPGAGERSVASAVEALRTAVQPAVQVKTLVASDLLAGDWASGCCVLVMPGGADLPYCRDLNGQGNRLIRAYVEGGGAYLGLCAGAYYACQGIEFEMGSRLQVAGERELAFFPGCAKGGIYASFDYTRGKPARWRELA</sequence>
<evidence type="ECO:0000259" key="1">
    <source>
        <dbReference type="Pfam" id="PF09825"/>
    </source>
</evidence>
<dbReference type="PIRSF" id="PIRSF016642">
    <property type="entry name" value="UCP016642"/>
    <property type="match status" value="1"/>
</dbReference>
<feature type="domain" description="Biotin-protein ligase N-terminal" evidence="1">
    <location>
        <begin position="14"/>
        <end position="153"/>
    </location>
</feature>
<dbReference type="Pfam" id="PF09825">
    <property type="entry name" value="BPL_N"/>
    <property type="match status" value="1"/>
</dbReference>
<accession>A0AAW1T8V1</accession>
<evidence type="ECO:0000313" key="2">
    <source>
        <dbReference type="EMBL" id="KAK9864931.1"/>
    </source>
</evidence>
<proteinExistence type="predicted"/>
<dbReference type="InterPro" id="IPR029062">
    <property type="entry name" value="Class_I_gatase-like"/>
</dbReference>